<comment type="similarity">
    <text evidence="2">Belongs to the glycosyl hydrolase 9 (cellulase E) family.</text>
</comment>
<name>A0A835IH39_9MAGN</name>
<evidence type="ECO:0000256" key="6">
    <source>
        <dbReference type="ARBA" id="ARBA00023277"/>
    </source>
</evidence>
<evidence type="ECO:0000313" key="13">
    <source>
        <dbReference type="Proteomes" id="UP000631114"/>
    </source>
</evidence>
<feature type="domain" description="Glycoside hydrolase family 9" evidence="11">
    <location>
        <begin position="93"/>
        <end position="292"/>
    </location>
</feature>
<evidence type="ECO:0000313" key="12">
    <source>
        <dbReference type="EMBL" id="KAF9616397.1"/>
    </source>
</evidence>
<keyword evidence="10" id="KW-0812">Transmembrane</keyword>
<evidence type="ECO:0000256" key="8">
    <source>
        <dbReference type="ARBA" id="ARBA00023326"/>
    </source>
</evidence>
<dbReference type="Gene3D" id="1.50.10.10">
    <property type="match status" value="2"/>
</dbReference>
<dbReference type="InterPro" id="IPR008928">
    <property type="entry name" value="6-hairpin_glycosidase_sf"/>
</dbReference>
<evidence type="ECO:0000256" key="7">
    <source>
        <dbReference type="ARBA" id="ARBA00023295"/>
    </source>
</evidence>
<evidence type="ECO:0000259" key="11">
    <source>
        <dbReference type="Pfam" id="PF00759"/>
    </source>
</evidence>
<feature type="region of interest" description="Disordered" evidence="9">
    <location>
        <begin position="464"/>
        <end position="485"/>
    </location>
</feature>
<dbReference type="SUPFAM" id="SSF48208">
    <property type="entry name" value="Six-hairpin glycosidases"/>
    <property type="match status" value="1"/>
</dbReference>
<dbReference type="Proteomes" id="UP000631114">
    <property type="component" value="Unassembled WGS sequence"/>
</dbReference>
<evidence type="ECO:0000256" key="9">
    <source>
        <dbReference type="SAM" id="MobiDB-lite"/>
    </source>
</evidence>
<keyword evidence="7" id="KW-0326">Glycosidase</keyword>
<feature type="non-terminal residue" evidence="12">
    <location>
        <position position="533"/>
    </location>
</feature>
<keyword evidence="13" id="KW-1185">Reference proteome</keyword>
<keyword evidence="6" id="KW-0119">Carbohydrate metabolism</keyword>
<gene>
    <name evidence="12" type="ORF">IFM89_029651</name>
</gene>
<dbReference type="Pfam" id="PF00759">
    <property type="entry name" value="Glyco_hydro_9"/>
    <property type="match status" value="2"/>
</dbReference>
<accession>A0A835IH39</accession>
<feature type="transmembrane region" description="Helical" evidence="10">
    <location>
        <begin position="55"/>
        <end position="76"/>
    </location>
</feature>
<comment type="caution">
    <text evidence="12">The sequence shown here is derived from an EMBL/GenBank/DDBJ whole genome shotgun (WGS) entry which is preliminary data.</text>
</comment>
<keyword evidence="10" id="KW-1133">Transmembrane helix</keyword>
<dbReference type="InterPro" id="IPR001701">
    <property type="entry name" value="Glyco_hydro_9"/>
</dbReference>
<dbReference type="OrthoDB" id="10257085at2759"/>
<proteinExistence type="inferred from homology"/>
<dbReference type="AlphaFoldDB" id="A0A835IH39"/>
<dbReference type="InterPro" id="IPR012341">
    <property type="entry name" value="6hp_glycosidase-like_sf"/>
</dbReference>
<organism evidence="12 13">
    <name type="scientific">Coptis chinensis</name>
    <dbReference type="NCBI Taxonomy" id="261450"/>
    <lineage>
        <taxon>Eukaryota</taxon>
        <taxon>Viridiplantae</taxon>
        <taxon>Streptophyta</taxon>
        <taxon>Embryophyta</taxon>
        <taxon>Tracheophyta</taxon>
        <taxon>Spermatophyta</taxon>
        <taxon>Magnoliopsida</taxon>
        <taxon>Ranunculales</taxon>
        <taxon>Ranunculaceae</taxon>
        <taxon>Coptidoideae</taxon>
        <taxon>Coptis</taxon>
    </lineage>
</organism>
<feature type="domain" description="Glycoside hydrolase family 9" evidence="11">
    <location>
        <begin position="308"/>
        <end position="497"/>
    </location>
</feature>
<evidence type="ECO:0000256" key="4">
    <source>
        <dbReference type="ARBA" id="ARBA00022801"/>
    </source>
</evidence>
<evidence type="ECO:0000256" key="3">
    <source>
        <dbReference type="ARBA" id="ARBA00012601"/>
    </source>
</evidence>
<dbReference type="GO" id="GO:0008810">
    <property type="term" value="F:cellulase activity"/>
    <property type="evidence" value="ECO:0007669"/>
    <property type="project" value="UniProtKB-EC"/>
</dbReference>
<reference evidence="12 13" key="1">
    <citation type="submission" date="2020-10" db="EMBL/GenBank/DDBJ databases">
        <title>The Coptis chinensis genome and diversification of protoberbering-type alkaloids.</title>
        <authorList>
            <person name="Wang B."/>
            <person name="Shu S."/>
            <person name="Song C."/>
            <person name="Liu Y."/>
        </authorList>
    </citation>
    <scope>NUCLEOTIDE SEQUENCE [LARGE SCALE GENOMIC DNA]</scope>
    <source>
        <strain evidence="12">HL-2020</strain>
        <tissue evidence="12">Leaf</tissue>
    </source>
</reference>
<evidence type="ECO:0000256" key="2">
    <source>
        <dbReference type="ARBA" id="ARBA00007072"/>
    </source>
</evidence>
<keyword evidence="4" id="KW-0378">Hydrolase</keyword>
<evidence type="ECO:0000256" key="10">
    <source>
        <dbReference type="SAM" id="Phobius"/>
    </source>
</evidence>
<comment type="catalytic activity">
    <reaction evidence="1">
        <text>Endohydrolysis of (1-&gt;4)-beta-D-glucosidic linkages in cellulose, lichenin and cereal beta-D-glucans.</text>
        <dbReference type="EC" id="3.2.1.4"/>
    </reaction>
</comment>
<evidence type="ECO:0000256" key="5">
    <source>
        <dbReference type="ARBA" id="ARBA00023001"/>
    </source>
</evidence>
<feature type="compositionally biased region" description="Basic and acidic residues" evidence="9">
    <location>
        <begin position="469"/>
        <end position="483"/>
    </location>
</feature>
<dbReference type="PANTHER" id="PTHR22298">
    <property type="entry name" value="ENDO-1,4-BETA-GLUCANASE"/>
    <property type="match status" value="1"/>
</dbReference>
<protein>
    <recommendedName>
        <fullName evidence="3">cellulase</fullName>
        <ecNumber evidence="3">3.2.1.4</ecNumber>
    </recommendedName>
</protein>
<keyword evidence="5" id="KW-0136">Cellulose degradation</keyword>
<dbReference type="GO" id="GO:0030245">
    <property type="term" value="P:cellulose catabolic process"/>
    <property type="evidence" value="ECO:0007669"/>
    <property type="project" value="UniProtKB-KW"/>
</dbReference>
<dbReference type="EMBL" id="JADFTS010000003">
    <property type="protein sequence ID" value="KAF9616397.1"/>
    <property type="molecule type" value="Genomic_DNA"/>
</dbReference>
<dbReference type="EC" id="3.2.1.4" evidence="3"/>
<evidence type="ECO:0000256" key="1">
    <source>
        <dbReference type="ARBA" id="ARBA00000966"/>
    </source>
</evidence>
<sequence length="533" mass="59924">FISFSPSMHSFEITDSADDERSQLNDTQRSWLLRPQPKKIKKYVDLGFIVCSYKALLWTIAAILFAFLLIALPIILSKNLPNKKDHPLPPDDYSKALHTALRFFNAQKSGRLPKDNNVSWRGDSGLRDGLVGGYYDAGDNSKLHFPLAFSMTMLSWSVIEYSTKYKAVGEYDHVKELIKWGTDYLLLTFNSSATTIDQIYSQYERQVQISTQGPDLAGEMAAALAAASIVFRDDVKYSKKLLDGATALYKFADDPSKRLSYSRGNSNIARYYNSTGYWDEIIWSAAWMFYASELLLTRLRIFLGPGYPYEGLLRRYHNEAGSNVCSYLRQFNVFNWTKGGLILLNHGRPLQYVANAAFLASLFADYMNATGVPGWYCGPNFISSDKLRFFASSQVNYILGANPMNMSYLVGYGDKFPKYVYHRGASIRRPSNNTKNEKVYTCHGGWAWFDSAKPNPNEITGAMVGGPYKSDKFEDDRKDRSHTEPTLAGNAGLVAALVSLTTSGGMGIDRNTIFWNVSPFYPSSPPPPPPWQP</sequence>
<keyword evidence="8" id="KW-0624">Polysaccharide degradation</keyword>
<keyword evidence="10" id="KW-0472">Membrane</keyword>